<dbReference type="eggNOG" id="ENOG5032Y4W">
    <property type="taxonomic scope" value="Bacteria"/>
</dbReference>
<reference evidence="2 3" key="1">
    <citation type="submission" date="2012-09" db="EMBL/GenBank/DDBJ databases">
        <title>Genome Sequence of Bacillus sp. DW5-4.</title>
        <authorList>
            <person name="Lai Q."/>
            <person name="Liu Y."/>
            <person name="Shao Z."/>
        </authorList>
    </citation>
    <scope>NUCLEOTIDE SEQUENCE [LARGE SCALE GENOMIC DNA]</scope>
    <source>
        <strain evidence="2 3">DW5-4</strain>
    </source>
</reference>
<keyword evidence="1" id="KW-0472">Membrane</keyword>
<dbReference type="OrthoDB" id="2941251at2"/>
<dbReference type="EMBL" id="JOTP01000014">
    <property type="protein sequence ID" value="KEP25977.1"/>
    <property type="molecule type" value="Genomic_DNA"/>
</dbReference>
<feature type="transmembrane region" description="Helical" evidence="1">
    <location>
        <begin position="36"/>
        <end position="56"/>
    </location>
</feature>
<dbReference type="AlphaFoldDB" id="A0A081L9Q1"/>
<sequence length="65" mass="7017">MNKLLAMLILGLGFSGAVLILSVPLLFKSNPEQSELMFAAGSAGAFTVFAVSCLILRKRFNRLTK</sequence>
<keyword evidence="1" id="KW-1133">Transmembrane helix</keyword>
<gene>
    <name evidence="2" type="ORF">BA70_04940</name>
</gene>
<accession>A0A081L9Q1</accession>
<evidence type="ECO:0000256" key="1">
    <source>
        <dbReference type="SAM" id="Phobius"/>
    </source>
</evidence>
<dbReference type="Proteomes" id="UP000028091">
    <property type="component" value="Unassembled WGS sequence"/>
</dbReference>
<evidence type="ECO:0000313" key="3">
    <source>
        <dbReference type="Proteomes" id="UP000028091"/>
    </source>
</evidence>
<dbReference type="RefSeq" id="WP_034322808.1">
    <property type="nucleotide sequence ID" value="NZ_JOTP01000014.1"/>
</dbReference>
<protein>
    <submittedName>
        <fullName evidence="2">Uncharacterized protein</fullName>
    </submittedName>
</protein>
<organism evidence="2 3">
    <name type="scientific">Bacillus zhangzhouensis</name>
    <dbReference type="NCBI Taxonomy" id="1178540"/>
    <lineage>
        <taxon>Bacteria</taxon>
        <taxon>Bacillati</taxon>
        <taxon>Bacillota</taxon>
        <taxon>Bacilli</taxon>
        <taxon>Bacillales</taxon>
        <taxon>Bacillaceae</taxon>
        <taxon>Bacillus</taxon>
    </lineage>
</organism>
<comment type="caution">
    <text evidence="2">The sequence shown here is derived from an EMBL/GenBank/DDBJ whole genome shotgun (WGS) entry which is preliminary data.</text>
</comment>
<keyword evidence="3" id="KW-1185">Reference proteome</keyword>
<proteinExistence type="predicted"/>
<evidence type="ECO:0000313" key="2">
    <source>
        <dbReference type="EMBL" id="KEP25977.1"/>
    </source>
</evidence>
<name>A0A081L9Q1_9BACI</name>
<keyword evidence="1" id="KW-0812">Transmembrane</keyword>